<dbReference type="AlphaFoldDB" id="A0A645BHF6"/>
<evidence type="ECO:0000313" key="2">
    <source>
        <dbReference type="EMBL" id="MPM64606.1"/>
    </source>
</evidence>
<feature type="transmembrane region" description="Helical" evidence="1">
    <location>
        <begin position="52"/>
        <end position="79"/>
    </location>
</feature>
<accession>A0A645BHF6</accession>
<keyword evidence="1" id="KW-0472">Membrane</keyword>
<name>A0A645BHF6_9ZZZZ</name>
<comment type="caution">
    <text evidence="2">The sequence shown here is derived from an EMBL/GenBank/DDBJ whole genome shotgun (WGS) entry which is preliminary data.</text>
</comment>
<proteinExistence type="predicted"/>
<dbReference type="EMBL" id="VSSQ01020049">
    <property type="protein sequence ID" value="MPM64606.1"/>
    <property type="molecule type" value="Genomic_DNA"/>
</dbReference>
<keyword evidence="1" id="KW-1133">Transmembrane helix</keyword>
<sequence>MWKAFALAFQSERMKICQKISHLEAIGVTGQGIARISMLQVYRISCHLHRKVYSVLVILMITEGSTMIIMIICCVKILCFRAMRTLPILFLLFVRRIKSIVEKNSLLRCLLTGTRMLKVIFVSEKTVIGETPLFHS</sequence>
<gene>
    <name evidence="2" type="ORF">SDC9_111493</name>
</gene>
<reference evidence="2" key="1">
    <citation type="submission" date="2019-08" db="EMBL/GenBank/DDBJ databases">
        <authorList>
            <person name="Kucharzyk K."/>
            <person name="Murdoch R.W."/>
            <person name="Higgins S."/>
            <person name="Loffler F."/>
        </authorList>
    </citation>
    <scope>NUCLEOTIDE SEQUENCE</scope>
</reference>
<keyword evidence="1" id="KW-0812">Transmembrane</keyword>
<protein>
    <submittedName>
        <fullName evidence="2">Uncharacterized protein</fullName>
    </submittedName>
</protein>
<evidence type="ECO:0000256" key="1">
    <source>
        <dbReference type="SAM" id="Phobius"/>
    </source>
</evidence>
<organism evidence="2">
    <name type="scientific">bioreactor metagenome</name>
    <dbReference type="NCBI Taxonomy" id="1076179"/>
    <lineage>
        <taxon>unclassified sequences</taxon>
        <taxon>metagenomes</taxon>
        <taxon>ecological metagenomes</taxon>
    </lineage>
</organism>